<sequence length="142" mass="15171">MLLRGLPSAVSAPITENPAVRCLSTSLDIAIGRLMMTMSVKKYRKVLVNAKSSQQQSAPLLAGSFGPEPSPRSCTRFSHALMSTARENRRMKAKKESKLQNGLIPSMGLNKCPPSEVTAILADGKPVTALEAHHALNGGPYS</sequence>
<comment type="caution">
    <text evidence="2">The sequence shown here is derived from an EMBL/GenBank/DDBJ whole genome shotgun (WGS) entry which is preliminary data.</text>
</comment>
<dbReference type="Proteomes" id="UP000192247">
    <property type="component" value="Unassembled WGS sequence"/>
</dbReference>
<dbReference type="AlphaFoldDB" id="A0A1V9X8D4"/>
<gene>
    <name evidence="2" type="ORF">BIW11_12132</name>
</gene>
<feature type="compositionally biased region" description="Basic and acidic residues" evidence="1">
    <location>
        <begin position="87"/>
        <end position="98"/>
    </location>
</feature>
<name>A0A1V9X8D4_9ACAR</name>
<accession>A0A1V9X8D4</accession>
<evidence type="ECO:0000313" key="2">
    <source>
        <dbReference type="EMBL" id="OQR69651.1"/>
    </source>
</evidence>
<protein>
    <submittedName>
        <fullName evidence="2">Uncharacterized protein</fullName>
    </submittedName>
</protein>
<feature type="region of interest" description="Disordered" evidence="1">
    <location>
        <begin position="87"/>
        <end position="107"/>
    </location>
</feature>
<organism evidence="2 3">
    <name type="scientific">Tropilaelaps mercedesae</name>
    <dbReference type="NCBI Taxonomy" id="418985"/>
    <lineage>
        <taxon>Eukaryota</taxon>
        <taxon>Metazoa</taxon>
        <taxon>Ecdysozoa</taxon>
        <taxon>Arthropoda</taxon>
        <taxon>Chelicerata</taxon>
        <taxon>Arachnida</taxon>
        <taxon>Acari</taxon>
        <taxon>Parasitiformes</taxon>
        <taxon>Mesostigmata</taxon>
        <taxon>Gamasina</taxon>
        <taxon>Dermanyssoidea</taxon>
        <taxon>Laelapidae</taxon>
        <taxon>Tropilaelaps</taxon>
    </lineage>
</organism>
<keyword evidence="3" id="KW-1185">Reference proteome</keyword>
<evidence type="ECO:0000313" key="3">
    <source>
        <dbReference type="Proteomes" id="UP000192247"/>
    </source>
</evidence>
<dbReference type="InParanoid" id="A0A1V9X8D4"/>
<reference evidence="2 3" key="1">
    <citation type="journal article" date="2017" name="Gigascience">
        <title>Draft genome of the honey bee ectoparasitic mite, Tropilaelaps mercedesae, is shaped by the parasitic life history.</title>
        <authorList>
            <person name="Dong X."/>
            <person name="Armstrong S.D."/>
            <person name="Xia D."/>
            <person name="Makepeace B.L."/>
            <person name="Darby A.C."/>
            <person name="Kadowaki T."/>
        </authorList>
    </citation>
    <scope>NUCLEOTIDE SEQUENCE [LARGE SCALE GENOMIC DNA]</scope>
    <source>
        <strain evidence="2">Wuxi-XJTLU</strain>
    </source>
</reference>
<evidence type="ECO:0000256" key="1">
    <source>
        <dbReference type="SAM" id="MobiDB-lite"/>
    </source>
</evidence>
<dbReference type="EMBL" id="MNPL01020241">
    <property type="protein sequence ID" value="OQR69651.1"/>
    <property type="molecule type" value="Genomic_DNA"/>
</dbReference>
<proteinExistence type="predicted"/>